<dbReference type="EMBL" id="JABFJV010000028">
    <property type="protein sequence ID" value="NOK33044.1"/>
    <property type="molecule type" value="Genomic_DNA"/>
</dbReference>
<dbReference type="OrthoDB" id="9996851at2"/>
<comment type="caution">
    <text evidence="2">The sequence shown here is derived from an EMBL/GenBank/DDBJ whole genome shotgun (WGS) entry which is preliminary data.</text>
</comment>
<dbReference type="RefSeq" id="WP_158616957.1">
    <property type="nucleotide sequence ID" value="NZ_JABFJV010000028.1"/>
</dbReference>
<sequence>MAGVKAGKAKKMQTEASKATGRTSKGRNKVPKVSRADSSEKKGGKLRGNHSTKA</sequence>
<dbReference type="AlphaFoldDB" id="A0A7Y4KHI8"/>
<feature type="region of interest" description="Disordered" evidence="1">
    <location>
        <begin position="1"/>
        <end position="54"/>
    </location>
</feature>
<evidence type="ECO:0000256" key="1">
    <source>
        <dbReference type="SAM" id="MobiDB-lite"/>
    </source>
</evidence>
<name>A0A7Y4KHI8_9BACT</name>
<organism evidence="2 3">
    <name type="scientific">Corallococcus exercitus</name>
    <dbReference type="NCBI Taxonomy" id="2316736"/>
    <lineage>
        <taxon>Bacteria</taxon>
        <taxon>Pseudomonadati</taxon>
        <taxon>Myxococcota</taxon>
        <taxon>Myxococcia</taxon>
        <taxon>Myxococcales</taxon>
        <taxon>Cystobacterineae</taxon>
        <taxon>Myxococcaceae</taxon>
        <taxon>Corallococcus</taxon>
    </lineage>
</organism>
<feature type="compositionally biased region" description="Basic residues" evidence="1">
    <location>
        <begin position="44"/>
        <end position="54"/>
    </location>
</feature>
<accession>A0A7Y4KHI8</accession>
<reference evidence="2 3" key="1">
    <citation type="submission" date="2020-05" db="EMBL/GenBank/DDBJ databases">
        <authorList>
            <person name="Whitworth D."/>
        </authorList>
    </citation>
    <scope>NUCLEOTIDE SEQUENCE [LARGE SCALE GENOMIC DNA]</scope>
    <source>
        <strain evidence="2 3">AB043B</strain>
    </source>
</reference>
<gene>
    <name evidence="2" type="ORF">HMI49_07525</name>
</gene>
<evidence type="ECO:0000313" key="2">
    <source>
        <dbReference type="EMBL" id="NOK33044.1"/>
    </source>
</evidence>
<evidence type="ECO:0000313" key="3">
    <source>
        <dbReference type="Proteomes" id="UP000563426"/>
    </source>
</evidence>
<protein>
    <submittedName>
        <fullName evidence="2">Uncharacterized protein</fullName>
    </submittedName>
</protein>
<proteinExistence type="predicted"/>
<keyword evidence="3" id="KW-1185">Reference proteome</keyword>
<dbReference type="Proteomes" id="UP000563426">
    <property type="component" value="Unassembled WGS sequence"/>
</dbReference>
<feature type="compositionally biased region" description="Polar residues" evidence="1">
    <location>
        <begin position="14"/>
        <end position="23"/>
    </location>
</feature>
<feature type="compositionally biased region" description="Basic and acidic residues" evidence="1">
    <location>
        <begin position="34"/>
        <end position="43"/>
    </location>
</feature>